<dbReference type="InParanoid" id="A0A0U5ERI7"/>
<gene>
    <name evidence="1" type="ORF">PNK_1136</name>
</gene>
<organism evidence="1 2">
    <name type="scientific">Candidatus Protochlamydia naegleriophila</name>
    <dbReference type="NCBI Taxonomy" id="389348"/>
    <lineage>
        <taxon>Bacteria</taxon>
        <taxon>Pseudomonadati</taxon>
        <taxon>Chlamydiota</taxon>
        <taxon>Chlamydiia</taxon>
        <taxon>Parachlamydiales</taxon>
        <taxon>Parachlamydiaceae</taxon>
        <taxon>Candidatus Protochlamydia</taxon>
    </lineage>
</organism>
<dbReference type="InterPro" id="IPR005358">
    <property type="entry name" value="Puta_zinc/iron-chelating_dom"/>
</dbReference>
<sequence>MSQSNPSLPWYREGLRFDCTQCGKCCTGSPGFVWVTEEEMGAMAASLGLSLSHFKRLYVKRRENRYLLVEKKSADGHDCIFFQDRKCLIYQARPQQCRTYPFWQENLLSPASWEHTAEFCEGIRADAQLISQEVIDQTLQSQPNSGAHFVSASEEGIQ</sequence>
<dbReference type="RefSeq" id="WP_059060830.1">
    <property type="nucleotide sequence ID" value="NZ_LN879502.1"/>
</dbReference>
<evidence type="ECO:0000313" key="2">
    <source>
        <dbReference type="Proteomes" id="UP000069902"/>
    </source>
</evidence>
<keyword evidence="2" id="KW-1185">Reference proteome</keyword>
<dbReference type="EMBL" id="LN879502">
    <property type="protein sequence ID" value="CUI16753.1"/>
    <property type="molecule type" value="Genomic_DNA"/>
</dbReference>
<dbReference type="KEGG" id="pnl:PNK_1136"/>
<accession>A0A0U5ERI7</accession>
<dbReference type="PATRIC" id="fig|389348.3.peg.1253"/>
<evidence type="ECO:0000313" key="1">
    <source>
        <dbReference type="EMBL" id="CUI16753.1"/>
    </source>
</evidence>
<reference evidence="2" key="1">
    <citation type="submission" date="2015-09" db="EMBL/GenBank/DDBJ databases">
        <authorList>
            <person name="Bertelli C."/>
        </authorList>
    </citation>
    <scope>NUCLEOTIDE SEQUENCE [LARGE SCALE GENOMIC DNA]</scope>
    <source>
        <strain evidence="2">KNic</strain>
    </source>
</reference>
<evidence type="ECO:0008006" key="3">
    <source>
        <dbReference type="Google" id="ProtNLM"/>
    </source>
</evidence>
<protein>
    <recommendedName>
        <fullName evidence="3">YkgJ family cysteine cluster protein</fullName>
    </recommendedName>
</protein>
<dbReference type="STRING" id="389348.PNK_1136"/>
<dbReference type="PANTHER" id="PTHR35866:SF1">
    <property type="entry name" value="YKGJ FAMILY CYSTEINE CLUSTER PROTEIN"/>
    <property type="match status" value="1"/>
</dbReference>
<dbReference type="Proteomes" id="UP000069902">
    <property type="component" value="Chromosome cPNK"/>
</dbReference>
<dbReference type="Pfam" id="PF03692">
    <property type="entry name" value="CxxCxxCC"/>
    <property type="match status" value="1"/>
</dbReference>
<dbReference type="AlphaFoldDB" id="A0A0U5ERI7"/>
<proteinExistence type="predicted"/>
<name>A0A0U5ERI7_9BACT</name>
<dbReference type="PANTHER" id="PTHR35866">
    <property type="entry name" value="PUTATIVE-RELATED"/>
    <property type="match status" value="1"/>
</dbReference>